<keyword evidence="1 2" id="KW-0129">CBS domain</keyword>
<evidence type="ECO:0000256" key="1">
    <source>
        <dbReference type="ARBA" id="ARBA00023122"/>
    </source>
</evidence>
<accession>A0A7C3J4Z1</accession>
<dbReference type="PANTHER" id="PTHR43080:SF2">
    <property type="entry name" value="CBS DOMAIN-CONTAINING PROTEIN"/>
    <property type="match status" value="1"/>
</dbReference>
<organism evidence="4">
    <name type="scientific">Candidatus Methanomethylicus mesodigestus</name>
    <dbReference type="NCBI Taxonomy" id="1867258"/>
    <lineage>
        <taxon>Archaea</taxon>
        <taxon>Thermoproteota</taxon>
        <taxon>Methanosuratincolia</taxon>
        <taxon>Candidatus Methanomethylicales</taxon>
        <taxon>Candidatus Methanomethylicaceae</taxon>
        <taxon>Candidatus Methanomethylicus</taxon>
    </lineage>
</organism>
<evidence type="ECO:0000313" key="4">
    <source>
        <dbReference type="EMBL" id="HFK21178.1"/>
    </source>
</evidence>
<dbReference type="Pfam" id="PF00571">
    <property type="entry name" value="CBS"/>
    <property type="match status" value="3"/>
</dbReference>
<evidence type="ECO:0000256" key="2">
    <source>
        <dbReference type="PROSITE-ProRule" id="PRU00703"/>
    </source>
</evidence>
<proteinExistence type="predicted"/>
<feature type="domain" description="CBS" evidence="3">
    <location>
        <begin position="60"/>
        <end position="117"/>
    </location>
</feature>
<dbReference type="Gene3D" id="3.10.580.10">
    <property type="entry name" value="CBS-domain"/>
    <property type="match status" value="2"/>
</dbReference>
<dbReference type="InterPro" id="IPR051257">
    <property type="entry name" value="Diverse_CBS-Domain"/>
</dbReference>
<dbReference type="AlphaFoldDB" id="A0A7C3J4Z1"/>
<gene>
    <name evidence="4" type="ORF">ENS19_07890</name>
</gene>
<name>A0A7C3J4Z1_9CREN</name>
<feature type="domain" description="CBS" evidence="3">
    <location>
        <begin position="123"/>
        <end position="180"/>
    </location>
</feature>
<sequence>MSMKSVRHAIVSNDGKRMLGIVSAKDFMNYLGGGEKSRLMEQLHGGDILRALNSPIAPIVNKKPITDSMSASLPDLMAHMAKYDIGMLPLLDAEGLVWGILSERHLFRLFEDGQMFVRVSEIMSKPLISLDSKGTLLDAMRVMIKNDIRRLPIVNEGELWGIVTVKDVMNFLASGYIGDVINKGLCQYILQANISKLTTPNPKTVSPDADLSDAVKIMGKHNVGSLVVMSASKPIGILTERDFLLKLPKLRGVEFMTDVSRNRVLVGRIHF</sequence>
<comment type="caution">
    <text evidence="4">The sequence shown here is derived from an EMBL/GenBank/DDBJ whole genome shotgun (WGS) entry which is preliminary data.</text>
</comment>
<evidence type="ECO:0000259" key="3">
    <source>
        <dbReference type="PROSITE" id="PS51371"/>
    </source>
</evidence>
<dbReference type="InterPro" id="IPR000644">
    <property type="entry name" value="CBS_dom"/>
</dbReference>
<dbReference type="InterPro" id="IPR046342">
    <property type="entry name" value="CBS_dom_sf"/>
</dbReference>
<dbReference type="PANTHER" id="PTHR43080">
    <property type="entry name" value="CBS DOMAIN-CONTAINING PROTEIN CBSX3, MITOCHONDRIAL"/>
    <property type="match status" value="1"/>
</dbReference>
<dbReference type="SUPFAM" id="SSF54631">
    <property type="entry name" value="CBS-domain pair"/>
    <property type="match status" value="2"/>
</dbReference>
<protein>
    <submittedName>
        <fullName evidence="4">CBS domain-containing protein</fullName>
    </submittedName>
</protein>
<feature type="domain" description="CBS" evidence="3">
    <location>
        <begin position="198"/>
        <end position="255"/>
    </location>
</feature>
<reference evidence="4" key="1">
    <citation type="journal article" date="2020" name="mSystems">
        <title>Genome- and Community-Level Interaction Insights into Carbon Utilization and Element Cycling Functions of Hydrothermarchaeota in Hydrothermal Sediment.</title>
        <authorList>
            <person name="Zhou Z."/>
            <person name="Liu Y."/>
            <person name="Xu W."/>
            <person name="Pan J."/>
            <person name="Luo Z.H."/>
            <person name="Li M."/>
        </authorList>
    </citation>
    <scope>NUCLEOTIDE SEQUENCE [LARGE SCALE GENOMIC DNA]</scope>
    <source>
        <strain evidence="4">SpSt-468</strain>
    </source>
</reference>
<dbReference type="PROSITE" id="PS51371">
    <property type="entry name" value="CBS"/>
    <property type="match status" value="3"/>
</dbReference>
<dbReference type="EMBL" id="DSTX01000013">
    <property type="protein sequence ID" value="HFK21178.1"/>
    <property type="molecule type" value="Genomic_DNA"/>
</dbReference>
<dbReference type="SMART" id="SM00116">
    <property type="entry name" value="CBS"/>
    <property type="match status" value="3"/>
</dbReference>